<dbReference type="OrthoDB" id="5336565at2759"/>
<dbReference type="HOGENOM" id="CLU_023878_1_1_1"/>
<organism evidence="2 3">
    <name type="scientific">Leptosphaeria maculans (strain JN3 / isolate v23.1.3 / race Av1-4-5-6-7-8)</name>
    <name type="common">Blackleg fungus</name>
    <name type="synonym">Phoma lingam</name>
    <dbReference type="NCBI Taxonomy" id="985895"/>
    <lineage>
        <taxon>Eukaryota</taxon>
        <taxon>Fungi</taxon>
        <taxon>Dikarya</taxon>
        <taxon>Ascomycota</taxon>
        <taxon>Pezizomycotina</taxon>
        <taxon>Dothideomycetes</taxon>
        <taxon>Pleosporomycetidae</taxon>
        <taxon>Pleosporales</taxon>
        <taxon>Pleosporineae</taxon>
        <taxon>Leptosphaeriaceae</taxon>
        <taxon>Plenodomus</taxon>
        <taxon>Plenodomus lingam/Leptosphaeria maculans species complex</taxon>
    </lineage>
</organism>
<dbReference type="VEuPathDB" id="FungiDB:LEMA_P089120.1"/>
<feature type="region of interest" description="Disordered" evidence="1">
    <location>
        <begin position="1"/>
        <end position="45"/>
    </location>
</feature>
<dbReference type="OMA" id="EGKHRAR"/>
<sequence>MSEPPLTGSRKRRHSETPQLNETSRPVLKKQRLSPPSESQPPPAFWDNLSKIWLTKRALRELDRRNAQAAPSPPRSSHQRARRPVTRNFLGELKRNGQTTQYIADYLRYEPRILKNIKLFARHGGPHLSDLRNFREPIRPPDHAMSSSQSSSRSRQQSSVNPPSTDPTTNTTKTESTGAHDRNFEQYLVDHDVYPHGYRHPNGSVPIRPDNRAQFNQIFARRRPSLSPSIFNEEEFENFVQADADAREEKQVSELVIPIIEGKIRDAKCRSGGIPFTNLDPLTDGTLKPGNPDIYYGARPEQLNRKVRDELGGQIIPSTQHDLPMAPNFLLACYDGALGARAIHTLRSYKQDEPVYDNNAYTMTSIYHGGTLKMYTSHVVSPRSPGGRPQYHMTQVDSFAITGNRNTCAAGLQTYRNGRDWAEKQRDEAIRLANERANSMEVAAPANNVRTSPALSFVTAVSETEAYNKSQEPQTSLNGVLDTREDFEQSDSSIEELVDYRLPAKRTSRCSKRSEIQQKRRNTDDSSATRYSEGCTVTTLLTNTTPPPQ</sequence>
<accession>E5A7S8</accession>
<proteinExistence type="predicted"/>
<feature type="compositionally biased region" description="Basic and acidic residues" evidence="1">
    <location>
        <begin position="129"/>
        <end position="142"/>
    </location>
</feature>
<feature type="region of interest" description="Disordered" evidence="1">
    <location>
        <begin position="506"/>
        <end position="549"/>
    </location>
</feature>
<feature type="compositionally biased region" description="Low complexity" evidence="1">
    <location>
        <begin position="146"/>
        <end position="177"/>
    </location>
</feature>
<feature type="region of interest" description="Disordered" evidence="1">
    <location>
        <begin position="65"/>
        <end position="93"/>
    </location>
</feature>
<dbReference type="eggNOG" id="ENOG502SJYB">
    <property type="taxonomic scope" value="Eukaryota"/>
</dbReference>
<feature type="region of interest" description="Disordered" evidence="1">
    <location>
        <begin position="125"/>
        <end position="182"/>
    </location>
</feature>
<feature type="compositionally biased region" description="Low complexity" evidence="1">
    <location>
        <begin position="536"/>
        <end position="549"/>
    </location>
</feature>
<dbReference type="Proteomes" id="UP000002668">
    <property type="component" value="Genome"/>
</dbReference>
<protein>
    <submittedName>
        <fullName evidence="2">Uncharacterized protein</fullName>
    </submittedName>
</protein>
<gene>
    <name evidence="2" type="ORF">LEMA_P089120.1</name>
</gene>
<keyword evidence="3" id="KW-1185">Reference proteome</keyword>
<dbReference type="GeneID" id="13289224"/>
<feature type="compositionally biased region" description="Basic and acidic residues" evidence="1">
    <location>
        <begin position="512"/>
        <end position="524"/>
    </location>
</feature>
<dbReference type="InParanoid" id="E5A7S8"/>
<name>E5A7S8_LEPMJ</name>
<dbReference type="STRING" id="985895.E5A7S8"/>
<dbReference type="EMBL" id="FP929136">
    <property type="protein sequence ID" value="CBX99673.1"/>
    <property type="molecule type" value="Genomic_DNA"/>
</dbReference>
<evidence type="ECO:0000313" key="2">
    <source>
        <dbReference type="EMBL" id="CBX99673.1"/>
    </source>
</evidence>
<evidence type="ECO:0000256" key="1">
    <source>
        <dbReference type="SAM" id="MobiDB-lite"/>
    </source>
</evidence>
<dbReference type="AlphaFoldDB" id="E5A7S8"/>
<reference evidence="3" key="1">
    <citation type="journal article" date="2011" name="Nat. Commun.">
        <title>Effector diversification within compartments of the Leptosphaeria maculans genome affected by Repeat-Induced Point mutations.</title>
        <authorList>
            <person name="Rouxel T."/>
            <person name="Grandaubert J."/>
            <person name="Hane J.K."/>
            <person name="Hoede C."/>
            <person name="van de Wouw A.P."/>
            <person name="Couloux A."/>
            <person name="Dominguez V."/>
            <person name="Anthouard V."/>
            <person name="Bally P."/>
            <person name="Bourras S."/>
            <person name="Cozijnsen A.J."/>
            <person name="Ciuffetti L.M."/>
            <person name="Degrave A."/>
            <person name="Dilmaghani A."/>
            <person name="Duret L."/>
            <person name="Fudal I."/>
            <person name="Goodwin S.B."/>
            <person name="Gout L."/>
            <person name="Glaser N."/>
            <person name="Linglin J."/>
            <person name="Kema G.H.J."/>
            <person name="Lapalu N."/>
            <person name="Lawrence C.B."/>
            <person name="May K."/>
            <person name="Meyer M."/>
            <person name="Ollivier B."/>
            <person name="Poulain J."/>
            <person name="Schoch C.L."/>
            <person name="Simon A."/>
            <person name="Spatafora J.W."/>
            <person name="Stachowiak A."/>
            <person name="Turgeon B.G."/>
            <person name="Tyler B.M."/>
            <person name="Vincent D."/>
            <person name="Weissenbach J."/>
            <person name="Amselem J."/>
            <person name="Quesneville H."/>
            <person name="Oliver R.P."/>
            <person name="Wincker P."/>
            <person name="Balesdent M.-H."/>
            <person name="Howlett B.J."/>
        </authorList>
    </citation>
    <scope>NUCLEOTIDE SEQUENCE [LARGE SCALE GENOMIC DNA]</scope>
    <source>
        <strain evidence="3">JN3 / isolate v23.1.3 / race Av1-4-5-6-7-8</strain>
    </source>
</reference>
<evidence type="ECO:0000313" key="3">
    <source>
        <dbReference type="Proteomes" id="UP000002668"/>
    </source>
</evidence>